<dbReference type="Gene3D" id="1.10.760.10">
    <property type="entry name" value="Cytochrome c-like domain"/>
    <property type="match status" value="1"/>
</dbReference>
<gene>
    <name evidence="7" type="ORF">EV676_101607</name>
</gene>
<dbReference type="SUPFAM" id="SSF46626">
    <property type="entry name" value="Cytochrome c"/>
    <property type="match status" value="1"/>
</dbReference>
<dbReference type="GO" id="GO:0020037">
    <property type="term" value="F:heme binding"/>
    <property type="evidence" value="ECO:0007669"/>
    <property type="project" value="InterPro"/>
</dbReference>
<dbReference type="GO" id="GO:0046872">
    <property type="term" value="F:metal ion binding"/>
    <property type="evidence" value="ECO:0007669"/>
    <property type="project" value="UniProtKB-KW"/>
</dbReference>
<dbReference type="PROSITE" id="PS51007">
    <property type="entry name" value="CYTC"/>
    <property type="match status" value="1"/>
</dbReference>
<evidence type="ECO:0000313" key="8">
    <source>
        <dbReference type="Proteomes" id="UP000294772"/>
    </source>
</evidence>
<dbReference type="AlphaFoldDB" id="A0AA46DHP6"/>
<feature type="domain" description="Cytochrome c" evidence="6">
    <location>
        <begin position="23"/>
        <end position="103"/>
    </location>
</feature>
<evidence type="ECO:0000259" key="6">
    <source>
        <dbReference type="PROSITE" id="PS51007"/>
    </source>
</evidence>
<feature type="chain" id="PRO_5041280109" evidence="5">
    <location>
        <begin position="22"/>
        <end position="107"/>
    </location>
</feature>
<comment type="caution">
    <text evidence="7">The sequence shown here is derived from an EMBL/GenBank/DDBJ whole genome shotgun (WGS) entry which is preliminary data.</text>
</comment>
<keyword evidence="1 4" id="KW-0349">Heme</keyword>
<organism evidence="7 8">
    <name type="scientific">Caldimonas thermodepolymerans</name>
    <dbReference type="NCBI Taxonomy" id="215580"/>
    <lineage>
        <taxon>Bacteria</taxon>
        <taxon>Pseudomonadati</taxon>
        <taxon>Pseudomonadota</taxon>
        <taxon>Betaproteobacteria</taxon>
        <taxon>Burkholderiales</taxon>
        <taxon>Sphaerotilaceae</taxon>
        <taxon>Caldimonas</taxon>
    </lineage>
</organism>
<evidence type="ECO:0000256" key="2">
    <source>
        <dbReference type="ARBA" id="ARBA00022723"/>
    </source>
</evidence>
<evidence type="ECO:0000256" key="4">
    <source>
        <dbReference type="PROSITE-ProRule" id="PRU00433"/>
    </source>
</evidence>
<evidence type="ECO:0000256" key="1">
    <source>
        <dbReference type="ARBA" id="ARBA00022617"/>
    </source>
</evidence>
<evidence type="ECO:0000313" key="7">
    <source>
        <dbReference type="EMBL" id="TCP10023.1"/>
    </source>
</evidence>
<dbReference type="Pfam" id="PF13442">
    <property type="entry name" value="Cytochrome_CBB3"/>
    <property type="match status" value="1"/>
</dbReference>
<keyword evidence="2 4" id="KW-0479">Metal-binding</keyword>
<keyword evidence="5" id="KW-0732">Signal</keyword>
<evidence type="ECO:0000256" key="5">
    <source>
        <dbReference type="SAM" id="SignalP"/>
    </source>
</evidence>
<dbReference type="InterPro" id="IPR036909">
    <property type="entry name" value="Cyt_c-like_dom_sf"/>
</dbReference>
<protein>
    <submittedName>
        <fullName evidence="7">Sulfite dehydrogenase (Cytochrome) subunit SorB</fullName>
    </submittedName>
</protein>
<dbReference type="GO" id="GO:0009055">
    <property type="term" value="F:electron transfer activity"/>
    <property type="evidence" value="ECO:0007669"/>
    <property type="project" value="InterPro"/>
</dbReference>
<dbReference type="Proteomes" id="UP000294772">
    <property type="component" value="Unassembled WGS sequence"/>
</dbReference>
<accession>A0AA46DHP6</accession>
<keyword evidence="3 4" id="KW-0408">Iron</keyword>
<proteinExistence type="predicted"/>
<dbReference type="EMBL" id="SLXF01000001">
    <property type="protein sequence ID" value="TCP10023.1"/>
    <property type="molecule type" value="Genomic_DNA"/>
</dbReference>
<evidence type="ECO:0000256" key="3">
    <source>
        <dbReference type="ARBA" id="ARBA00023004"/>
    </source>
</evidence>
<dbReference type="InterPro" id="IPR009056">
    <property type="entry name" value="Cyt_c-like_dom"/>
</dbReference>
<sequence length="107" mass="11027">MQYLRQLLPALAVILAASAHADEKFALGKRLFLEGATPACAVCHALKDAGSEGAIGPELDEIRPDAARVARALRSGLGVMPSYAATLTEAQIDALAHYVSKASGGAP</sequence>
<name>A0AA46DHP6_9BURK</name>
<feature type="signal peptide" evidence="5">
    <location>
        <begin position="1"/>
        <end position="21"/>
    </location>
</feature>
<reference evidence="7 8" key="1">
    <citation type="submission" date="2019-03" db="EMBL/GenBank/DDBJ databases">
        <title>Genomic Encyclopedia of Type Strains, Phase IV (KMG-IV): sequencing the most valuable type-strain genomes for metagenomic binning, comparative biology and taxonomic classification.</title>
        <authorList>
            <person name="Goeker M."/>
        </authorList>
    </citation>
    <scope>NUCLEOTIDE SEQUENCE [LARGE SCALE GENOMIC DNA]</scope>
    <source>
        <strain evidence="7 8">DSM 15264</strain>
    </source>
</reference>